<protein>
    <recommendedName>
        <fullName evidence="4">Secreted protein</fullName>
    </recommendedName>
</protein>
<accession>A0A1Y2DXI2</accession>
<evidence type="ECO:0008006" key="4">
    <source>
        <dbReference type="Google" id="ProtNLM"/>
    </source>
</evidence>
<evidence type="ECO:0000313" key="2">
    <source>
        <dbReference type="EMBL" id="ORY64010.1"/>
    </source>
</evidence>
<name>A0A1Y2DXI2_9PEZI</name>
<dbReference type="InParanoid" id="A0A1Y2DXI2"/>
<dbReference type="Proteomes" id="UP000193689">
    <property type="component" value="Unassembled WGS sequence"/>
</dbReference>
<dbReference type="AlphaFoldDB" id="A0A1Y2DXI2"/>
<sequence length="81" mass="8868">MMILHIFSVVPFLCSGASIISMCQSGKILGQRRTMGSIVPLLRWTRSSFAFLNRPAIYVVHAGQACHYSSFNYGPGKTTAS</sequence>
<dbReference type="RefSeq" id="XP_040715424.1">
    <property type="nucleotide sequence ID" value="XM_040854115.1"/>
</dbReference>
<evidence type="ECO:0000313" key="3">
    <source>
        <dbReference type="Proteomes" id="UP000193689"/>
    </source>
</evidence>
<keyword evidence="3" id="KW-1185">Reference proteome</keyword>
<comment type="caution">
    <text evidence="2">The sequence shown here is derived from an EMBL/GenBank/DDBJ whole genome shotgun (WGS) entry which is preliminary data.</text>
</comment>
<gene>
    <name evidence="2" type="ORF">BCR38DRAFT_204075</name>
</gene>
<dbReference type="EMBL" id="MCFJ01000007">
    <property type="protein sequence ID" value="ORY64010.1"/>
    <property type="molecule type" value="Genomic_DNA"/>
</dbReference>
<reference evidence="2 3" key="1">
    <citation type="submission" date="2016-07" db="EMBL/GenBank/DDBJ databases">
        <title>Pervasive Adenine N6-methylation of Active Genes in Fungi.</title>
        <authorList>
            <consortium name="DOE Joint Genome Institute"/>
            <person name="Mondo S.J."/>
            <person name="Dannebaum R.O."/>
            <person name="Kuo R.C."/>
            <person name="Labutti K."/>
            <person name="Haridas S."/>
            <person name="Kuo A."/>
            <person name="Salamov A."/>
            <person name="Ahrendt S.R."/>
            <person name="Lipzen A."/>
            <person name="Sullivan W."/>
            <person name="Andreopoulos W.B."/>
            <person name="Clum A."/>
            <person name="Lindquist E."/>
            <person name="Daum C."/>
            <person name="Ramamoorthy G.K."/>
            <person name="Gryganskyi A."/>
            <person name="Culley D."/>
            <person name="Magnuson J.K."/>
            <person name="James T.Y."/>
            <person name="O'Malley M.A."/>
            <person name="Stajich J.E."/>
            <person name="Spatafora J.W."/>
            <person name="Visel A."/>
            <person name="Grigoriev I.V."/>
        </authorList>
    </citation>
    <scope>NUCLEOTIDE SEQUENCE [LARGE SCALE GENOMIC DNA]</scope>
    <source>
        <strain evidence="2 3">CBS 129021</strain>
    </source>
</reference>
<organism evidence="2 3">
    <name type="scientific">Pseudomassariella vexata</name>
    <dbReference type="NCBI Taxonomy" id="1141098"/>
    <lineage>
        <taxon>Eukaryota</taxon>
        <taxon>Fungi</taxon>
        <taxon>Dikarya</taxon>
        <taxon>Ascomycota</taxon>
        <taxon>Pezizomycotina</taxon>
        <taxon>Sordariomycetes</taxon>
        <taxon>Xylariomycetidae</taxon>
        <taxon>Amphisphaeriales</taxon>
        <taxon>Pseudomassariaceae</taxon>
        <taxon>Pseudomassariella</taxon>
    </lineage>
</organism>
<keyword evidence="1" id="KW-0732">Signal</keyword>
<evidence type="ECO:0000256" key="1">
    <source>
        <dbReference type="SAM" id="SignalP"/>
    </source>
</evidence>
<proteinExistence type="predicted"/>
<feature type="chain" id="PRO_5013299532" description="Secreted protein" evidence="1">
    <location>
        <begin position="17"/>
        <end position="81"/>
    </location>
</feature>
<dbReference type="GeneID" id="63770327"/>
<feature type="signal peptide" evidence="1">
    <location>
        <begin position="1"/>
        <end position="16"/>
    </location>
</feature>